<proteinExistence type="predicted"/>
<dbReference type="AlphaFoldDB" id="M1DGD9"/>
<reference evidence="2" key="2">
    <citation type="submission" date="2015-06" db="UniProtKB">
        <authorList>
            <consortium name="EnsemblPlants"/>
        </authorList>
    </citation>
    <scope>IDENTIFICATION</scope>
    <source>
        <strain evidence="2">DM1-3 516 R44</strain>
    </source>
</reference>
<dbReference type="InParanoid" id="M1DGD9"/>
<keyword evidence="3" id="KW-1185">Reference proteome</keyword>
<evidence type="ECO:0000313" key="2">
    <source>
        <dbReference type="EnsemblPlants" id="PGSC0003DMT400088631"/>
    </source>
</evidence>
<dbReference type="Gramene" id="PGSC0003DMT400088631">
    <property type="protein sequence ID" value="PGSC0003DMT400088631"/>
    <property type="gene ID" value="PGSC0003DMG400038202"/>
</dbReference>
<reference evidence="3" key="1">
    <citation type="journal article" date="2011" name="Nature">
        <title>Genome sequence and analysis of the tuber crop potato.</title>
        <authorList>
            <consortium name="The Potato Genome Sequencing Consortium"/>
        </authorList>
    </citation>
    <scope>NUCLEOTIDE SEQUENCE [LARGE SCALE GENOMIC DNA]</scope>
    <source>
        <strain evidence="3">cv. DM1-3 516 R44</strain>
    </source>
</reference>
<dbReference type="Proteomes" id="UP000011115">
    <property type="component" value="Unassembled WGS sequence"/>
</dbReference>
<dbReference type="HOGENOM" id="CLU_840907_0_0_1"/>
<evidence type="ECO:0000256" key="1">
    <source>
        <dbReference type="SAM" id="MobiDB-lite"/>
    </source>
</evidence>
<dbReference type="EnsemblPlants" id="PGSC0003DMT400088631">
    <property type="protein sequence ID" value="PGSC0003DMT400088631"/>
    <property type="gene ID" value="PGSC0003DMG400038202"/>
</dbReference>
<organism evidence="2 3">
    <name type="scientific">Solanum tuberosum</name>
    <name type="common">Potato</name>
    <dbReference type="NCBI Taxonomy" id="4113"/>
    <lineage>
        <taxon>Eukaryota</taxon>
        <taxon>Viridiplantae</taxon>
        <taxon>Streptophyta</taxon>
        <taxon>Embryophyta</taxon>
        <taxon>Tracheophyta</taxon>
        <taxon>Spermatophyta</taxon>
        <taxon>Magnoliopsida</taxon>
        <taxon>eudicotyledons</taxon>
        <taxon>Gunneridae</taxon>
        <taxon>Pentapetalae</taxon>
        <taxon>asterids</taxon>
        <taxon>lamiids</taxon>
        <taxon>Solanales</taxon>
        <taxon>Solanaceae</taxon>
        <taxon>Solanoideae</taxon>
        <taxon>Solaneae</taxon>
        <taxon>Solanum</taxon>
    </lineage>
</organism>
<evidence type="ECO:0000313" key="3">
    <source>
        <dbReference type="Proteomes" id="UP000011115"/>
    </source>
</evidence>
<dbReference type="PaxDb" id="4113-PGSC0003DMT400088631"/>
<name>M1DGD9_SOLTU</name>
<feature type="region of interest" description="Disordered" evidence="1">
    <location>
        <begin position="41"/>
        <end position="61"/>
    </location>
</feature>
<accession>M1DGD9</accession>
<feature type="compositionally biased region" description="Polar residues" evidence="1">
    <location>
        <begin position="41"/>
        <end position="60"/>
    </location>
</feature>
<sequence>EDAYLVNVKEMRNDLSGIGQKVDAHAVSIKQLEEQMNQLSTTVNPRQPGTLPSNTIQNSKNDGHCMAVITQRGKKTIDQPMPSEVEIVVEKDDDEIEVIGESKNATEKEEEITQKLGSDVFIEDRLGVDALSAVMINFEGDCIEDYDELVAALDRFEFRSKPKRLELDMKNRDSPPTKPFIKEAPKLELKALPSHLRYVFLGRDGTLPVIIASDLNAEQVEALVSVLTRAEKPNLQKMYVAKVYGPIGGPWFYPRTVNGVCRPQTLPTRPHPRTVGRVRGFVAPKNLPKFGTTDVDNGTTDHSAHLWFPSETQLFGTSDLWKGPTDRRYPP</sequence>
<protein>
    <submittedName>
        <fullName evidence="2">Integrase core domain containing protein</fullName>
    </submittedName>
</protein>